<dbReference type="CDD" id="cd22905">
    <property type="entry name" value="HFD_Dr1"/>
    <property type="match status" value="1"/>
</dbReference>
<dbReference type="SMART" id="SM00563">
    <property type="entry name" value="PlsC"/>
    <property type="match status" value="1"/>
</dbReference>
<evidence type="ECO:0000256" key="1">
    <source>
        <dbReference type="ARBA" id="ARBA00008655"/>
    </source>
</evidence>
<dbReference type="InterPro" id="IPR003958">
    <property type="entry name" value="CBFA_NFYB_domain"/>
</dbReference>
<dbReference type="CDD" id="cd07990">
    <property type="entry name" value="LPLAT_LCLAT1-like"/>
    <property type="match status" value="1"/>
</dbReference>
<dbReference type="PANTHER" id="PTHR10983">
    <property type="entry name" value="1-ACYLGLYCEROL-3-PHOSPHATE ACYLTRANSFERASE-RELATED"/>
    <property type="match status" value="1"/>
</dbReference>
<evidence type="ECO:0000313" key="6">
    <source>
        <dbReference type="EMBL" id="CAF1125990.1"/>
    </source>
</evidence>
<evidence type="ECO:0000256" key="2">
    <source>
        <dbReference type="ARBA" id="ARBA00022679"/>
    </source>
</evidence>
<keyword evidence="3" id="KW-0012">Acyltransferase</keyword>
<gene>
    <name evidence="6" type="ORF">EDS130_LOCUS21315</name>
</gene>
<dbReference type="GO" id="GO:0016746">
    <property type="term" value="F:acyltransferase activity"/>
    <property type="evidence" value="ECO:0007669"/>
    <property type="project" value="UniProtKB-KW"/>
</dbReference>
<dbReference type="AlphaFoldDB" id="A0A814QYR8"/>
<evidence type="ECO:0000259" key="5">
    <source>
        <dbReference type="SMART" id="SM00563"/>
    </source>
</evidence>
<name>A0A814QYR8_ADIRI</name>
<dbReference type="Pfam" id="PF00808">
    <property type="entry name" value="CBFD_NFYB_HMF"/>
    <property type="match status" value="1"/>
</dbReference>
<dbReference type="Proteomes" id="UP000663852">
    <property type="component" value="Unassembled WGS sequence"/>
</dbReference>
<dbReference type="InterPro" id="IPR002123">
    <property type="entry name" value="Plipid/glycerol_acylTrfase"/>
</dbReference>
<protein>
    <recommendedName>
        <fullName evidence="5">Phospholipid/glycerol acyltransferase domain-containing protein</fullName>
    </recommendedName>
</protein>
<evidence type="ECO:0000256" key="3">
    <source>
        <dbReference type="ARBA" id="ARBA00023315"/>
    </source>
</evidence>
<evidence type="ECO:0000313" key="7">
    <source>
        <dbReference type="Proteomes" id="UP000663852"/>
    </source>
</evidence>
<keyword evidence="2" id="KW-0808">Transferase</keyword>
<keyword evidence="4" id="KW-0472">Membrane</keyword>
<dbReference type="EMBL" id="CAJNOJ010000107">
    <property type="protein sequence ID" value="CAF1125990.1"/>
    <property type="molecule type" value="Genomic_DNA"/>
</dbReference>
<dbReference type="Pfam" id="PF16076">
    <property type="entry name" value="Acyltransf_C"/>
    <property type="match status" value="1"/>
</dbReference>
<proteinExistence type="inferred from homology"/>
<dbReference type="InterPro" id="IPR032098">
    <property type="entry name" value="Acyltransf_C"/>
</dbReference>
<keyword evidence="4" id="KW-1133">Transmembrane helix</keyword>
<dbReference type="GO" id="GO:0005783">
    <property type="term" value="C:endoplasmic reticulum"/>
    <property type="evidence" value="ECO:0007669"/>
    <property type="project" value="TreeGrafter"/>
</dbReference>
<comment type="caution">
    <text evidence="6">The sequence shown here is derived from an EMBL/GenBank/DDBJ whole genome shotgun (WGS) entry which is preliminary data.</text>
</comment>
<dbReference type="PANTHER" id="PTHR10983:SF73">
    <property type="entry name" value="1-ACYL-SN-GLYCEROL-3-PHOSPHATE ACYLTRANSFERASE EPSILON"/>
    <property type="match status" value="1"/>
</dbReference>
<dbReference type="SUPFAM" id="SSF69593">
    <property type="entry name" value="Glycerol-3-phosphate (1)-acyltransferase"/>
    <property type="match status" value="1"/>
</dbReference>
<dbReference type="GO" id="GO:0005739">
    <property type="term" value="C:mitochondrion"/>
    <property type="evidence" value="ECO:0007669"/>
    <property type="project" value="TreeGrafter"/>
</dbReference>
<keyword evidence="4" id="KW-0812">Transmembrane</keyword>
<feature type="domain" description="Phospholipid/glycerol acyltransferase" evidence="5">
    <location>
        <begin position="105"/>
        <end position="232"/>
    </location>
</feature>
<feature type="transmembrane region" description="Helical" evidence="4">
    <location>
        <begin position="39"/>
        <end position="58"/>
    </location>
</feature>
<organism evidence="6 7">
    <name type="scientific">Adineta ricciae</name>
    <name type="common">Rotifer</name>
    <dbReference type="NCBI Taxonomy" id="249248"/>
    <lineage>
        <taxon>Eukaryota</taxon>
        <taxon>Metazoa</taxon>
        <taxon>Spiralia</taxon>
        <taxon>Gnathifera</taxon>
        <taxon>Rotifera</taxon>
        <taxon>Eurotatoria</taxon>
        <taxon>Bdelloidea</taxon>
        <taxon>Adinetida</taxon>
        <taxon>Adinetidae</taxon>
        <taxon>Adineta</taxon>
    </lineage>
</organism>
<comment type="similarity">
    <text evidence="1">Belongs to the 1-acyl-sn-glycerol-3-phosphate acyltransferase family.</text>
</comment>
<dbReference type="GO" id="GO:0036149">
    <property type="term" value="P:phosphatidylinositol acyl-chain remodeling"/>
    <property type="evidence" value="ECO:0007669"/>
    <property type="project" value="TreeGrafter"/>
</dbReference>
<dbReference type="Gene3D" id="1.10.20.10">
    <property type="entry name" value="Histone, subunit A"/>
    <property type="match status" value="1"/>
</dbReference>
<accession>A0A814QYR8</accession>
<dbReference type="OrthoDB" id="189226at2759"/>
<feature type="transmembrane region" description="Helical" evidence="4">
    <location>
        <begin position="361"/>
        <end position="382"/>
    </location>
</feature>
<dbReference type="SUPFAM" id="SSF47113">
    <property type="entry name" value="Histone-fold"/>
    <property type="match status" value="1"/>
</dbReference>
<dbReference type="Pfam" id="PF01553">
    <property type="entry name" value="Acyltransferase"/>
    <property type="match status" value="1"/>
</dbReference>
<evidence type="ECO:0000256" key="4">
    <source>
        <dbReference type="SAM" id="Phobius"/>
    </source>
</evidence>
<dbReference type="InterPro" id="IPR009072">
    <property type="entry name" value="Histone-fold"/>
</dbReference>
<reference evidence="6" key="1">
    <citation type="submission" date="2021-02" db="EMBL/GenBank/DDBJ databases">
        <authorList>
            <person name="Nowell W R."/>
        </authorList>
    </citation>
    <scope>NUCLEOTIDE SEQUENCE</scope>
</reference>
<dbReference type="GO" id="GO:0046982">
    <property type="term" value="F:protein heterodimerization activity"/>
    <property type="evidence" value="ECO:0007669"/>
    <property type="project" value="InterPro"/>
</dbReference>
<sequence>MWIPLTTNGCLFHLAYPLADRKNIYPPLLKAPENNERSAPTFFILWLILRLITFIGVSRHSYRYYDDMLYSAYQRFVLFFFESWSQVKIYFHGDYEEIFCRKENVLYISNHQSSVDWIIVNMLAIRQGSLGHIRYVLKSDLKRIPFYGFYFEQHGCIYVHRTDKKDLDRVEKGMRQIERNGLPVWLVVFPEGTRYNPEKNPEIIERSRQFAEKKGNETKRNANHHPHALNRFAGVSPLINHLYPRMGATVAAINALKDKLDAVYDITAMYYPTYDNHRRVRLGASSMIEYLQGKTKELHIHIKRIPINSVPSESNEQISDWLYQRFLIKDKLLERFYDPNRNDSHFDSNGKSVRAQSTFNLTIFAAIFFLLSTFLLVIIPQYRSFYVKMISSPNHVGNDEDDKCVPRAAVHKMIKDCTRQIRVSSDAKEFFVQCCNEFIHTLALQANTVCEQQTKKLVHPDHVITALEKLGFASYRPNCLDAMNKAQTELAQKRRKLHRKSTSIYTDEELRQQQELLFQQAREEAQQVEEDDWTRTQEMSKEVLRKKIEASRTDDDNYDD</sequence>